<proteinExistence type="predicted"/>
<dbReference type="EMBL" id="KF901235">
    <property type="protein sequence ID" value="AIF23585.1"/>
    <property type="molecule type" value="Genomic_DNA"/>
</dbReference>
<reference evidence="1" key="1">
    <citation type="journal article" date="2014" name="Genome Biol. Evol.">
        <title>Pangenome evidence for extensive interdomain horizontal transfer affecting lineage core and shell genes in uncultured planktonic thaumarchaeota and euryarchaeota.</title>
        <authorList>
            <person name="Deschamps P."/>
            <person name="Zivanovic Y."/>
            <person name="Moreira D."/>
            <person name="Rodriguez-Valera F."/>
            <person name="Lopez-Garcia P."/>
        </authorList>
    </citation>
    <scope>NUCLEOTIDE SEQUENCE</scope>
</reference>
<protein>
    <submittedName>
        <fullName evidence="1">Uncharacterized protein</fullName>
    </submittedName>
</protein>
<sequence length="148" mass="16495">MRRRLHAAHVRLLGAAHAGAEPRRGAGADFDSGGSGYLRQHVIAFGIRIAEAVEQCVGFGADAQRFAVGRERDAQRQQQWLRRRWEEEVVSVPAAVGCELTQLRQLVEAEVVPQEGVRRMQRNGVLLRKRERRGEVRLAFGRFAAGSA</sequence>
<name>A0A075I6S7_9EURY</name>
<evidence type="ECO:0000313" key="1">
    <source>
        <dbReference type="EMBL" id="AIF23585.1"/>
    </source>
</evidence>
<organism evidence="1">
    <name type="scientific">uncultured marine group II/III euryarchaeote SAT1000_17_E06</name>
    <dbReference type="NCBI Taxonomy" id="1456561"/>
    <lineage>
        <taxon>Archaea</taxon>
        <taxon>Methanobacteriati</taxon>
        <taxon>Methanobacteriota</taxon>
        <taxon>environmental samples</taxon>
    </lineage>
</organism>
<dbReference type="AlphaFoldDB" id="A0A075I6S7"/>
<accession>A0A075I6S7</accession>